<name>A0ABN6C969_9ACTN</name>
<evidence type="ECO:0000256" key="4">
    <source>
        <dbReference type="ARBA" id="ARBA00022989"/>
    </source>
</evidence>
<evidence type="ECO:0000256" key="5">
    <source>
        <dbReference type="ARBA" id="ARBA00023136"/>
    </source>
</evidence>
<accession>A0ABN6C969</accession>
<keyword evidence="2" id="KW-1003">Cell membrane</keyword>
<proteinExistence type="predicted"/>
<evidence type="ECO:0000256" key="6">
    <source>
        <dbReference type="SAM" id="Phobius"/>
    </source>
</evidence>
<dbReference type="EMBL" id="AP023356">
    <property type="protein sequence ID" value="BCJ41064.1"/>
    <property type="molecule type" value="Genomic_DNA"/>
</dbReference>
<protein>
    <submittedName>
        <fullName evidence="8">Membrane protein</fullName>
    </submittedName>
</protein>
<evidence type="ECO:0000256" key="3">
    <source>
        <dbReference type="ARBA" id="ARBA00022692"/>
    </source>
</evidence>
<dbReference type="Proteomes" id="UP000676967">
    <property type="component" value="Chromosome"/>
</dbReference>
<sequence length="147" mass="16126">MTVERCTVSMFDNNGSFLLATLEFFIFLAWFMCLFWIFGDLFRSKDLGGLGKTLWTLFLIFLPVIAMLVYLIARGNGMTERSMQAAVESQKRQEAYIRQVATPAPAQASGAAGEIAAAKELLDAGTISAAEFEQLKSNALRKSPATA</sequence>
<keyword evidence="3 6" id="KW-0812">Transmembrane</keyword>
<keyword evidence="5 6" id="KW-0472">Membrane</keyword>
<dbReference type="Pfam" id="PF13396">
    <property type="entry name" value="PLDc_N"/>
    <property type="match status" value="1"/>
</dbReference>
<keyword evidence="4 6" id="KW-1133">Transmembrane helix</keyword>
<feature type="transmembrane region" description="Helical" evidence="6">
    <location>
        <begin position="17"/>
        <end position="38"/>
    </location>
</feature>
<evidence type="ECO:0000259" key="7">
    <source>
        <dbReference type="Pfam" id="PF13396"/>
    </source>
</evidence>
<feature type="domain" description="Cardiolipin synthase N-terminal" evidence="7">
    <location>
        <begin position="29"/>
        <end position="74"/>
    </location>
</feature>
<evidence type="ECO:0000256" key="1">
    <source>
        <dbReference type="ARBA" id="ARBA00004651"/>
    </source>
</evidence>
<comment type="subcellular location">
    <subcellularLocation>
        <location evidence="1">Cell membrane</location>
        <topology evidence="1">Multi-pass membrane protein</topology>
    </subcellularLocation>
</comment>
<reference evidence="8 9" key="1">
    <citation type="submission" date="2020-08" db="EMBL/GenBank/DDBJ databases">
        <title>Whole genome shotgun sequence of Actinoplanes ianthinogenes NBRC 13996.</title>
        <authorList>
            <person name="Komaki H."/>
            <person name="Tamura T."/>
        </authorList>
    </citation>
    <scope>NUCLEOTIDE SEQUENCE [LARGE SCALE GENOMIC DNA]</scope>
    <source>
        <strain evidence="8 9">NBRC 13996</strain>
    </source>
</reference>
<dbReference type="InterPro" id="IPR027379">
    <property type="entry name" value="CLS_N"/>
</dbReference>
<gene>
    <name evidence="8" type="ORF">Aiant_17210</name>
</gene>
<evidence type="ECO:0000313" key="9">
    <source>
        <dbReference type="Proteomes" id="UP000676967"/>
    </source>
</evidence>
<organism evidence="8 9">
    <name type="scientific">Actinoplanes ianthinogenes</name>
    <dbReference type="NCBI Taxonomy" id="122358"/>
    <lineage>
        <taxon>Bacteria</taxon>
        <taxon>Bacillati</taxon>
        <taxon>Actinomycetota</taxon>
        <taxon>Actinomycetes</taxon>
        <taxon>Micromonosporales</taxon>
        <taxon>Micromonosporaceae</taxon>
        <taxon>Actinoplanes</taxon>
    </lineage>
</organism>
<evidence type="ECO:0000256" key="2">
    <source>
        <dbReference type="ARBA" id="ARBA00022475"/>
    </source>
</evidence>
<keyword evidence="9" id="KW-1185">Reference proteome</keyword>
<evidence type="ECO:0000313" key="8">
    <source>
        <dbReference type="EMBL" id="BCJ41064.1"/>
    </source>
</evidence>
<feature type="transmembrane region" description="Helical" evidence="6">
    <location>
        <begin position="53"/>
        <end position="73"/>
    </location>
</feature>